<reference evidence="12 13" key="1">
    <citation type="journal article" date="1979" name="Int. J. Syst. Evol. Microbiol.">
        <title>Bacillus globisporus subsp. marinus subsp. nov.</title>
        <authorList>
            <person name="Liu H."/>
        </authorList>
    </citation>
    <scope>NUCLEOTIDE SEQUENCE [LARGE SCALE GENOMIC DNA]</scope>
    <source>
        <strain evidence="12 13">DSM 1297</strain>
    </source>
</reference>
<dbReference type="PROSITE" id="PS01331">
    <property type="entry name" value="THYMIDYLATE_KINASE"/>
    <property type="match status" value="1"/>
</dbReference>
<comment type="caution">
    <text evidence="12">The sequence shown here is derived from an EMBL/GenBank/DDBJ whole genome shotgun (WGS) entry which is preliminary data.</text>
</comment>
<keyword evidence="7 10" id="KW-0418">Kinase</keyword>
<dbReference type="InterPro" id="IPR018095">
    <property type="entry name" value="Thymidylate_kin_CS"/>
</dbReference>
<evidence type="ECO:0000256" key="8">
    <source>
        <dbReference type="ARBA" id="ARBA00022840"/>
    </source>
</evidence>
<dbReference type="Pfam" id="PF02223">
    <property type="entry name" value="Thymidylate_kin"/>
    <property type="match status" value="1"/>
</dbReference>
<feature type="domain" description="Thymidylate kinase-like" evidence="11">
    <location>
        <begin position="9"/>
        <end position="199"/>
    </location>
</feature>
<evidence type="ECO:0000256" key="4">
    <source>
        <dbReference type="ARBA" id="ARBA00022679"/>
    </source>
</evidence>
<comment type="function">
    <text evidence="10">Phosphorylation of dTMP to form dTDP in both de novo and salvage pathways of dTTP synthesis.</text>
</comment>
<proteinExistence type="inferred from homology"/>
<dbReference type="GO" id="GO:0004798">
    <property type="term" value="F:dTMP kinase activity"/>
    <property type="evidence" value="ECO:0007669"/>
    <property type="project" value="UniProtKB-EC"/>
</dbReference>
<dbReference type="RefSeq" id="WP_367780815.1">
    <property type="nucleotide sequence ID" value="NZ_JBFMIA010000033.1"/>
</dbReference>
<dbReference type="InterPro" id="IPR018094">
    <property type="entry name" value="Thymidylate_kinase"/>
</dbReference>
<dbReference type="InterPro" id="IPR039430">
    <property type="entry name" value="Thymidylate_kin-like_dom"/>
</dbReference>
<evidence type="ECO:0000256" key="7">
    <source>
        <dbReference type="ARBA" id="ARBA00022777"/>
    </source>
</evidence>
<protein>
    <recommendedName>
        <fullName evidence="3 10">Thymidylate kinase</fullName>
        <ecNumber evidence="2 10">2.7.4.9</ecNumber>
    </recommendedName>
    <alternativeName>
        <fullName evidence="10">dTMP kinase</fullName>
    </alternativeName>
</protein>
<keyword evidence="6 10" id="KW-0547">Nucleotide-binding</keyword>
<dbReference type="PANTHER" id="PTHR10344:SF4">
    <property type="entry name" value="UMP-CMP KINASE 2, MITOCHONDRIAL"/>
    <property type="match status" value="1"/>
</dbReference>
<evidence type="ECO:0000256" key="10">
    <source>
        <dbReference type="HAMAP-Rule" id="MF_00165"/>
    </source>
</evidence>
<evidence type="ECO:0000256" key="6">
    <source>
        <dbReference type="ARBA" id="ARBA00022741"/>
    </source>
</evidence>
<sequence>MSKGMFITVEGPDGAGKTTVTNKVVEELKDRGHDVLLTREPGGIDIAEKIREVILNPTHTTMDSRTEALLYAAARRQHLVEKVFPALEQGKIVLCDRFIDSSLAYQGHARGLGIDEVWGINQFAIGDMMPDCTLYFDIDPVEGMARIAKNDGREVNRLDLESMAFHEKVYEGYQLLLTRFPERMRKIDASRTIEEVSEEALEIITAHF</sequence>
<comment type="catalytic activity">
    <reaction evidence="9 10">
        <text>dTMP + ATP = dTDP + ADP</text>
        <dbReference type="Rhea" id="RHEA:13517"/>
        <dbReference type="ChEBI" id="CHEBI:30616"/>
        <dbReference type="ChEBI" id="CHEBI:58369"/>
        <dbReference type="ChEBI" id="CHEBI:63528"/>
        <dbReference type="ChEBI" id="CHEBI:456216"/>
        <dbReference type="EC" id="2.7.4.9"/>
    </reaction>
</comment>
<evidence type="ECO:0000256" key="3">
    <source>
        <dbReference type="ARBA" id="ARBA00017144"/>
    </source>
</evidence>
<evidence type="ECO:0000256" key="2">
    <source>
        <dbReference type="ARBA" id="ARBA00012980"/>
    </source>
</evidence>
<dbReference type="EC" id="2.7.4.9" evidence="2 10"/>
<organism evidence="12 13">
    <name type="scientific">Jeotgalibacillus marinus</name>
    <dbReference type="NCBI Taxonomy" id="86667"/>
    <lineage>
        <taxon>Bacteria</taxon>
        <taxon>Bacillati</taxon>
        <taxon>Bacillota</taxon>
        <taxon>Bacilli</taxon>
        <taxon>Bacillales</taxon>
        <taxon>Caryophanaceae</taxon>
        <taxon>Jeotgalibacillus</taxon>
    </lineage>
</organism>
<keyword evidence="5 10" id="KW-0545">Nucleotide biosynthesis</keyword>
<dbReference type="NCBIfam" id="TIGR00041">
    <property type="entry name" value="DTMP_kinase"/>
    <property type="match status" value="1"/>
</dbReference>
<accession>A0ABV3Q7L6</accession>
<dbReference type="InterPro" id="IPR027417">
    <property type="entry name" value="P-loop_NTPase"/>
</dbReference>
<evidence type="ECO:0000259" key="11">
    <source>
        <dbReference type="Pfam" id="PF02223"/>
    </source>
</evidence>
<keyword evidence="13" id="KW-1185">Reference proteome</keyword>
<evidence type="ECO:0000256" key="5">
    <source>
        <dbReference type="ARBA" id="ARBA00022727"/>
    </source>
</evidence>
<dbReference type="Gene3D" id="3.40.50.300">
    <property type="entry name" value="P-loop containing nucleotide triphosphate hydrolases"/>
    <property type="match status" value="1"/>
</dbReference>
<comment type="similarity">
    <text evidence="1 10">Belongs to the thymidylate kinase family.</text>
</comment>
<dbReference type="CDD" id="cd01672">
    <property type="entry name" value="TMPK"/>
    <property type="match status" value="1"/>
</dbReference>
<gene>
    <name evidence="10 12" type="primary">tmk</name>
    <name evidence="12" type="ORF">AB1471_16270</name>
</gene>
<evidence type="ECO:0000256" key="1">
    <source>
        <dbReference type="ARBA" id="ARBA00009776"/>
    </source>
</evidence>
<dbReference type="EMBL" id="JBFMIA010000033">
    <property type="protein sequence ID" value="MEW9503327.1"/>
    <property type="molecule type" value="Genomic_DNA"/>
</dbReference>
<dbReference type="SUPFAM" id="SSF52540">
    <property type="entry name" value="P-loop containing nucleoside triphosphate hydrolases"/>
    <property type="match status" value="1"/>
</dbReference>
<evidence type="ECO:0000313" key="13">
    <source>
        <dbReference type="Proteomes" id="UP001556040"/>
    </source>
</evidence>
<dbReference type="PANTHER" id="PTHR10344">
    <property type="entry name" value="THYMIDYLATE KINASE"/>
    <property type="match status" value="1"/>
</dbReference>
<dbReference type="HAMAP" id="MF_00165">
    <property type="entry name" value="Thymidylate_kinase"/>
    <property type="match status" value="1"/>
</dbReference>
<name>A0ABV3Q7L6_9BACL</name>
<dbReference type="Proteomes" id="UP001556040">
    <property type="component" value="Unassembled WGS sequence"/>
</dbReference>
<evidence type="ECO:0000313" key="12">
    <source>
        <dbReference type="EMBL" id="MEW9503327.1"/>
    </source>
</evidence>
<feature type="binding site" evidence="10">
    <location>
        <begin position="11"/>
        <end position="18"/>
    </location>
    <ligand>
        <name>ATP</name>
        <dbReference type="ChEBI" id="CHEBI:30616"/>
    </ligand>
</feature>
<evidence type="ECO:0000256" key="9">
    <source>
        <dbReference type="ARBA" id="ARBA00048743"/>
    </source>
</evidence>
<keyword evidence="4 10" id="KW-0808">Transferase</keyword>
<keyword evidence="8 10" id="KW-0067">ATP-binding</keyword>